<dbReference type="Proteomes" id="UP000072867">
    <property type="component" value="Unassembled WGS sequence"/>
</dbReference>
<evidence type="ECO:0000256" key="1">
    <source>
        <dbReference type="ARBA" id="ARBA00004651"/>
    </source>
</evidence>
<evidence type="ECO:0000256" key="6">
    <source>
        <dbReference type="ARBA" id="ARBA00022989"/>
    </source>
</evidence>
<evidence type="ECO:0000256" key="8">
    <source>
        <dbReference type="SAM" id="Phobius"/>
    </source>
</evidence>
<keyword evidence="5 8" id="KW-0812">Transmembrane</keyword>
<dbReference type="GO" id="GO:0009103">
    <property type="term" value="P:lipopolysaccharide biosynthetic process"/>
    <property type="evidence" value="ECO:0007669"/>
    <property type="project" value="UniProtKB-ARBA"/>
</dbReference>
<reference evidence="10 11" key="1">
    <citation type="journal article" date="2016" name="Front. Microbiol.">
        <title>Genomic Resource of Rice Seed Associated Bacteria.</title>
        <authorList>
            <person name="Midha S."/>
            <person name="Bansal K."/>
            <person name="Sharma S."/>
            <person name="Kumar N."/>
            <person name="Patil P.P."/>
            <person name="Chaudhry V."/>
            <person name="Patil P.B."/>
        </authorList>
    </citation>
    <scope>NUCLEOTIDE SEQUENCE [LARGE SCALE GENOMIC DNA]</scope>
    <source>
        <strain evidence="10 11">NS319</strain>
    </source>
</reference>
<dbReference type="EMBL" id="LDTD01000108">
    <property type="protein sequence ID" value="KTT68355.1"/>
    <property type="molecule type" value="Genomic_DNA"/>
</dbReference>
<feature type="transmembrane region" description="Helical" evidence="8">
    <location>
        <begin position="291"/>
        <end position="312"/>
    </location>
</feature>
<evidence type="ECO:0000259" key="9">
    <source>
        <dbReference type="Pfam" id="PF13231"/>
    </source>
</evidence>
<feature type="transmembrane region" description="Helical" evidence="8">
    <location>
        <begin position="152"/>
        <end position="172"/>
    </location>
</feature>
<organism evidence="10 11">
    <name type="scientific">Sphingomonas sanguinis</name>
    <dbReference type="NCBI Taxonomy" id="33051"/>
    <lineage>
        <taxon>Bacteria</taxon>
        <taxon>Pseudomonadati</taxon>
        <taxon>Pseudomonadota</taxon>
        <taxon>Alphaproteobacteria</taxon>
        <taxon>Sphingomonadales</taxon>
        <taxon>Sphingomonadaceae</taxon>
        <taxon>Sphingomonas</taxon>
    </lineage>
</organism>
<proteinExistence type="predicted"/>
<keyword evidence="6 8" id="KW-1133">Transmembrane helix</keyword>
<dbReference type="AlphaFoldDB" id="A0A147HU49"/>
<accession>A0A147HU49</accession>
<protein>
    <recommendedName>
        <fullName evidence="9">Glycosyltransferase RgtA/B/C/D-like domain-containing protein</fullName>
    </recommendedName>
</protein>
<evidence type="ECO:0000256" key="3">
    <source>
        <dbReference type="ARBA" id="ARBA00022676"/>
    </source>
</evidence>
<dbReference type="InterPro" id="IPR050297">
    <property type="entry name" value="LipidA_mod_glycosyltrf_83"/>
</dbReference>
<keyword evidence="3" id="KW-0328">Glycosyltransferase</keyword>
<feature type="transmembrane region" description="Helical" evidence="8">
    <location>
        <begin position="109"/>
        <end position="126"/>
    </location>
</feature>
<feature type="transmembrane region" description="Helical" evidence="8">
    <location>
        <begin position="319"/>
        <end position="337"/>
    </location>
</feature>
<dbReference type="GO" id="GO:0005886">
    <property type="term" value="C:plasma membrane"/>
    <property type="evidence" value="ECO:0007669"/>
    <property type="project" value="UniProtKB-SubCell"/>
</dbReference>
<keyword evidence="2" id="KW-1003">Cell membrane</keyword>
<evidence type="ECO:0000313" key="11">
    <source>
        <dbReference type="Proteomes" id="UP000072867"/>
    </source>
</evidence>
<feature type="transmembrane region" description="Helical" evidence="8">
    <location>
        <begin position="36"/>
        <end position="54"/>
    </location>
</feature>
<feature type="domain" description="Glycosyltransferase RgtA/B/C/D-like" evidence="9">
    <location>
        <begin position="14"/>
        <end position="169"/>
    </location>
</feature>
<gene>
    <name evidence="10" type="ORF">NS319_14335</name>
</gene>
<dbReference type="RefSeq" id="WP_058734202.1">
    <property type="nucleotide sequence ID" value="NZ_LDTD01000108.1"/>
</dbReference>
<evidence type="ECO:0000313" key="10">
    <source>
        <dbReference type="EMBL" id="KTT68355.1"/>
    </source>
</evidence>
<evidence type="ECO:0000256" key="2">
    <source>
        <dbReference type="ARBA" id="ARBA00022475"/>
    </source>
</evidence>
<evidence type="ECO:0000256" key="5">
    <source>
        <dbReference type="ARBA" id="ARBA00022692"/>
    </source>
</evidence>
<evidence type="ECO:0000256" key="4">
    <source>
        <dbReference type="ARBA" id="ARBA00022679"/>
    </source>
</evidence>
<keyword evidence="4" id="KW-0808">Transferase</keyword>
<name>A0A147HU49_9SPHN</name>
<dbReference type="PATRIC" id="fig|33051.3.peg.246"/>
<sequence length="378" mass="40206">MGYQEGGFPTAFWPVGYPALIGAATWLFGPTLFGPLLFNLIAQAATILLILWLARRLGAGEGAARLAALLYALYPAHIAYTGDTAAETTATAVTLAGIALILKGRGGKSLGWAFLGGLVLGAAMLMRPQTMLLPPFLVGALWLSRGVDWRRALLLLVLIVAGMAVVVAPWTMRNRAVLGAPVLVSTNGGVALQAGANDLADGGYFQVEKSPLWAQVGIPFADRVQRQVEIDRRLKAMATDWIAAHPVRWGLLGVRKVALLWMKDGDAFWSLDASHPERATLWKIAQGVNQLFYMALLGLAAIGIGLAARAAWAGRKGAAMLVAAVMPLFCTALAFGFTGQTRYHYPAMPFVVILAAWVIARRLGEPSRAPAAMSGHDG</sequence>
<comment type="subcellular location">
    <subcellularLocation>
        <location evidence="1">Cell membrane</location>
        <topology evidence="1">Multi-pass membrane protein</topology>
    </subcellularLocation>
</comment>
<keyword evidence="7 8" id="KW-0472">Membrane</keyword>
<evidence type="ECO:0000256" key="7">
    <source>
        <dbReference type="ARBA" id="ARBA00023136"/>
    </source>
</evidence>
<feature type="transmembrane region" description="Helical" evidence="8">
    <location>
        <begin position="12"/>
        <end position="29"/>
    </location>
</feature>
<dbReference type="Pfam" id="PF13231">
    <property type="entry name" value="PMT_2"/>
    <property type="match status" value="1"/>
</dbReference>
<comment type="caution">
    <text evidence="10">The sequence shown here is derived from an EMBL/GenBank/DDBJ whole genome shotgun (WGS) entry which is preliminary data.</text>
</comment>
<dbReference type="PANTHER" id="PTHR33908">
    <property type="entry name" value="MANNOSYLTRANSFERASE YKCB-RELATED"/>
    <property type="match status" value="1"/>
</dbReference>
<dbReference type="PANTHER" id="PTHR33908:SF11">
    <property type="entry name" value="MEMBRANE PROTEIN"/>
    <property type="match status" value="1"/>
</dbReference>
<dbReference type="InterPro" id="IPR038731">
    <property type="entry name" value="RgtA/B/C-like"/>
</dbReference>
<dbReference type="GO" id="GO:0016763">
    <property type="term" value="F:pentosyltransferase activity"/>
    <property type="evidence" value="ECO:0007669"/>
    <property type="project" value="TreeGrafter"/>
</dbReference>